<feature type="transmembrane region" description="Helical" evidence="7">
    <location>
        <begin position="173"/>
        <end position="192"/>
    </location>
</feature>
<evidence type="ECO:0000256" key="1">
    <source>
        <dbReference type="ARBA" id="ARBA00004651"/>
    </source>
</evidence>
<dbReference type="PANTHER" id="PTHR30269">
    <property type="entry name" value="TRANSMEMBRANE PROTEIN YFCA"/>
    <property type="match status" value="1"/>
</dbReference>
<dbReference type="AlphaFoldDB" id="A0A6J6SNX5"/>
<keyword evidence="6 7" id="KW-0472">Membrane</keyword>
<dbReference type="GO" id="GO:0005886">
    <property type="term" value="C:plasma membrane"/>
    <property type="evidence" value="ECO:0007669"/>
    <property type="project" value="UniProtKB-SubCell"/>
</dbReference>
<evidence type="ECO:0000256" key="7">
    <source>
        <dbReference type="SAM" id="Phobius"/>
    </source>
</evidence>
<evidence type="ECO:0000256" key="2">
    <source>
        <dbReference type="ARBA" id="ARBA00022448"/>
    </source>
</evidence>
<feature type="transmembrane region" description="Helical" evidence="7">
    <location>
        <begin position="212"/>
        <end position="229"/>
    </location>
</feature>
<dbReference type="InterPro" id="IPR052017">
    <property type="entry name" value="TSUP"/>
</dbReference>
<organism evidence="8">
    <name type="scientific">freshwater metagenome</name>
    <dbReference type="NCBI Taxonomy" id="449393"/>
    <lineage>
        <taxon>unclassified sequences</taxon>
        <taxon>metagenomes</taxon>
        <taxon>ecological metagenomes</taxon>
    </lineage>
</organism>
<keyword evidence="5 7" id="KW-1133">Transmembrane helix</keyword>
<dbReference type="InterPro" id="IPR002781">
    <property type="entry name" value="TM_pro_TauE-like"/>
</dbReference>
<reference evidence="8" key="1">
    <citation type="submission" date="2020-05" db="EMBL/GenBank/DDBJ databases">
        <authorList>
            <person name="Chiriac C."/>
            <person name="Salcher M."/>
            <person name="Ghai R."/>
            <person name="Kavagutti S V."/>
        </authorList>
    </citation>
    <scope>NUCLEOTIDE SEQUENCE</scope>
</reference>
<evidence type="ECO:0000256" key="4">
    <source>
        <dbReference type="ARBA" id="ARBA00022692"/>
    </source>
</evidence>
<proteinExistence type="predicted"/>
<name>A0A6J6SNX5_9ZZZZ</name>
<protein>
    <submittedName>
        <fullName evidence="8">Unannotated protein</fullName>
    </submittedName>
</protein>
<keyword evidence="2" id="KW-0813">Transport</keyword>
<feature type="transmembrane region" description="Helical" evidence="7">
    <location>
        <begin position="78"/>
        <end position="95"/>
    </location>
</feature>
<keyword evidence="4 7" id="KW-0812">Transmembrane</keyword>
<accession>A0A6J6SNX5</accession>
<keyword evidence="3" id="KW-1003">Cell membrane</keyword>
<evidence type="ECO:0000256" key="5">
    <source>
        <dbReference type="ARBA" id="ARBA00022989"/>
    </source>
</evidence>
<feature type="transmembrane region" description="Helical" evidence="7">
    <location>
        <begin position="49"/>
        <end position="66"/>
    </location>
</feature>
<feature type="transmembrane region" description="Helical" evidence="7">
    <location>
        <begin position="101"/>
        <end position="117"/>
    </location>
</feature>
<dbReference type="PANTHER" id="PTHR30269:SF23">
    <property type="entry name" value="MEMBRANE TRANSPORTER PROTEIN YDHB-RELATED"/>
    <property type="match status" value="1"/>
</dbReference>
<dbReference type="Pfam" id="PF01925">
    <property type="entry name" value="TauE"/>
    <property type="match status" value="1"/>
</dbReference>
<evidence type="ECO:0000256" key="6">
    <source>
        <dbReference type="ARBA" id="ARBA00023136"/>
    </source>
</evidence>
<comment type="subcellular location">
    <subcellularLocation>
        <location evidence="1">Cell membrane</location>
        <topology evidence="1">Multi-pass membrane protein</topology>
    </subcellularLocation>
</comment>
<evidence type="ECO:0000256" key="3">
    <source>
        <dbReference type="ARBA" id="ARBA00022475"/>
    </source>
</evidence>
<evidence type="ECO:0000313" key="8">
    <source>
        <dbReference type="EMBL" id="CAB4736470.1"/>
    </source>
</evidence>
<feature type="transmembrane region" description="Helical" evidence="7">
    <location>
        <begin position="236"/>
        <end position="254"/>
    </location>
</feature>
<dbReference type="EMBL" id="CAEZYZ010000005">
    <property type="protein sequence ID" value="CAB4736470.1"/>
    <property type="molecule type" value="Genomic_DNA"/>
</dbReference>
<sequence length="256" mass="26720">MPEAWSPVLVVSVAVAVFLMGFSKTAMPVSGMLAGPVLAAALTPTGAAGFAVPLLVLGDLFGLALYRQHADWGLIRRLIPGVLVGFAFTALLFRFVETGLLTRILGVLILVSVVLEVRRLRGDSGSDAGSDSGQAAMTNKAAIAFYGTLAGMTSMAANAGGAAMSVYLVKMRVSMLAFMGTSVWFFFILNLIKVPFVVGLGFIDSESLIANLWYTPVLVVGAGIGALAFRGMNAAVFTRIALGLSVLASLWLIVKG</sequence>
<gene>
    <name evidence="8" type="ORF">UFOPK2810_00058</name>
</gene>